<dbReference type="SUPFAM" id="SSF103025">
    <property type="entry name" value="Folate-binding domain"/>
    <property type="match status" value="1"/>
</dbReference>
<dbReference type="Gene3D" id="3.30.70.1400">
    <property type="entry name" value="Aminomethyltransferase beta-barrel domains"/>
    <property type="match status" value="1"/>
</dbReference>
<dbReference type="PANTHER" id="PTHR22602">
    <property type="entry name" value="TRANSFERASE CAF17, MITOCHONDRIAL-RELATED"/>
    <property type="match status" value="1"/>
</dbReference>
<dbReference type="Proteomes" id="UP001461163">
    <property type="component" value="Unassembled WGS sequence"/>
</dbReference>
<accession>A0ABU9ST38</accession>
<sequence>MINTIDTADTIPANFICRLDDLHVLNISGEERIKYLQGQVTADMTKLSAHEALFGSHCDFKGKTWNIFYALEHNESVLFVSHKESAAASLPELKKYGVFAKVDFVDEPTQWSCFGGQGQQLEAVISKLFGDIPAEHLQSLSNANGVVLALGSENKRFMLVLTPEGQAQLALHETLTYADKTLWEVLDIKTGIAELRAATSNEFVPQMMNLQALDGISFNKGCYMGQEVVARTKFLGKNKRAAFILKADESVNLLPGDNLEIPVGENWRKGGTVLRSATLGKETWLLAVVANDTEVNSVMRLKDQPNAVFTVQSLPYSLE</sequence>
<name>A0ABU9ST38_9ALTE</name>
<dbReference type="NCBIfam" id="TIGR03317">
    <property type="entry name" value="ygfZ_signature"/>
    <property type="match status" value="1"/>
</dbReference>
<organism evidence="2 3">
    <name type="scientific">Paraglaciecola mesophila</name>
    <dbReference type="NCBI Taxonomy" id="197222"/>
    <lineage>
        <taxon>Bacteria</taxon>
        <taxon>Pseudomonadati</taxon>
        <taxon>Pseudomonadota</taxon>
        <taxon>Gammaproteobacteria</taxon>
        <taxon>Alteromonadales</taxon>
        <taxon>Alteromonadaceae</taxon>
        <taxon>Paraglaciecola</taxon>
    </lineage>
</organism>
<reference evidence="2 3" key="1">
    <citation type="submission" date="2024-03" db="EMBL/GenBank/DDBJ databases">
        <title>Community enrichment and isolation of bacterial strains for fucoidan degradation.</title>
        <authorList>
            <person name="Sichert A."/>
        </authorList>
    </citation>
    <scope>NUCLEOTIDE SEQUENCE [LARGE SCALE GENOMIC DNA]</scope>
    <source>
        <strain evidence="2 3">AS12</strain>
    </source>
</reference>
<feature type="domain" description="tRNA-modifying protein YgfZ-like beta-barrel" evidence="1">
    <location>
        <begin position="238"/>
        <end position="304"/>
    </location>
</feature>
<dbReference type="PANTHER" id="PTHR22602:SF0">
    <property type="entry name" value="TRANSFERASE CAF17, MITOCHONDRIAL-RELATED"/>
    <property type="match status" value="1"/>
</dbReference>
<dbReference type="NCBIfam" id="NF007110">
    <property type="entry name" value="PRK09559.1"/>
    <property type="match status" value="1"/>
</dbReference>
<keyword evidence="3" id="KW-1185">Reference proteome</keyword>
<dbReference type="InterPro" id="IPR048451">
    <property type="entry name" value="YgfZ_barrel"/>
</dbReference>
<dbReference type="RefSeq" id="WP_342881236.1">
    <property type="nucleotide sequence ID" value="NZ_JBBMQS010000003.1"/>
</dbReference>
<dbReference type="InterPro" id="IPR029043">
    <property type="entry name" value="GcvT/YgfZ_C"/>
</dbReference>
<dbReference type="InterPro" id="IPR017703">
    <property type="entry name" value="YgfZ/GCV_T_CS"/>
</dbReference>
<gene>
    <name evidence="2" type="primary">ygfZ</name>
    <name evidence="2" type="ORF">WNY77_06515</name>
</gene>
<evidence type="ECO:0000259" key="1">
    <source>
        <dbReference type="Pfam" id="PF21130"/>
    </source>
</evidence>
<comment type="caution">
    <text evidence="2">The sequence shown here is derived from an EMBL/GenBank/DDBJ whole genome shotgun (WGS) entry which is preliminary data.</text>
</comment>
<dbReference type="Pfam" id="PF21130">
    <property type="entry name" value="YgfZ_barrel"/>
    <property type="match status" value="1"/>
</dbReference>
<dbReference type="InterPro" id="IPR045179">
    <property type="entry name" value="YgfZ/GcvT"/>
</dbReference>
<proteinExistence type="predicted"/>
<dbReference type="SUPFAM" id="SSF101790">
    <property type="entry name" value="Aminomethyltransferase beta-barrel domain"/>
    <property type="match status" value="1"/>
</dbReference>
<dbReference type="EMBL" id="JBBMQS010000003">
    <property type="protein sequence ID" value="MEM5497044.1"/>
    <property type="molecule type" value="Genomic_DNA"/>
</dbReference>
<evidence type="ECO:0000313" key="2">
    <source>
        <dbReference type="EMBL" id="MEM5497044.1"/>
    </source>
</evidence>
<protein>
    <submittedName>
        <fullName evidence="2">tRNA-modifying protein YgfZ</fullName>
    </submittedName>
</protein>
<dbReference type="Gene3D" id="3.30.70.1630">
    <property type="match status" value="1"/>
</dbReference>
<dbReference type="Gene3D" id="2.40.30.160">
    <property type="match status" value="1"/>
</dbReference>
<evidence type="ECO:0000313" key="3">
    <source>
        <dbReference type="Proteomes" id="UP001461163"/>
    </source>
</evidence>